<name>A0A538T8C4_UNCEI</name>
<accession>A0A538T8C4</accession>
<dbReference type="Gene3D" id="2.115.10.20">
    <property type="entry name" value="Glycosyl hydrolase domain, family 43"/>
    <property type="match status" value="1"/>
</dbReference>
<dbReference type="AlphaFoldDB" id="A0A538T8C4"/>
<dbReference type="InterPro" id="IPR023296">
    <property type="entry name" value="Glyco_hydro_beta-prop_sf"/>
</dbReference>
<organism evidence="2 3">
    <name type="scientific">Eiseniibacteriota bacterium</name>
    <dbReference type="NCBI Taxonomy" id="2212470"/>
    <lineage>
        <taxon>Bacteria</taxon>
        <taxon>Candidatus Eiseniibacteriota</taxon>
    </lineage>
</organism>
<dbReference type="Proteomes" id="UP000317716">
    <property type="component" value="Unassembled WGS sequence"/>
</dbReference>
<dbReference type="Pfam" id="PF13860">
    <property type="entry name" value="FlgD_ig"/>
    <property type="match status" value="1"/>
</dbReference>
<proteinExistence type="predicted"/>
<dbReference type="InterPro" id="IPR025965">
    <property type="entry name" value="FlgD/Vpr_Ig-like"/>
</dbReference>
<comment type="caution">
    <text evidence="2">The sequence shown here is derived from an EMBL/GenBank/DDBJ whole genome shotgun (WGS) entry which is preliminary data.</text>
</comment>
<sequence length="716" mass="77875">MSRQPARVSAQHVARWTRTFALLVVLVPLLPGTAHAIQLKWSSGATDLSFASDTLCRLVVQADSAEVTLPGSWRLQWVADSSGIQFSALDPTLACLADTAKVDSIAPPSTPADSTANQVTAYFCSAGSSLASTAYFLVDLVGGSKGRLRVVALNPADTTQVIESNEVKLNGGIDGDYGPAILSASRTHQGDQYLAAATGVGLSRLTAVTVGSPGGAWQAPLLIVQQTETTLLATATIAAPLPSAVIQVSSVSGSSVSAPLAPDALLPPYGPPPFPSYIDASGYIRPKDFAFFYGGLGHFHLFYTRHNTKLSVCGPQADQNARKFTHVSGDLSLWSSQDTSFAVSASGWDSQHVWAPTIVQNGNTYFMFYTGVNANDDQSIGFVTTQNINTNPIVWSSARTQVFTVESTSNHWALQTHPQQCRDPFVTQDPTDPRRWLMYYTANVAADSTWETVGVARSAPYSLTSWTDIGPLYMVDRHNNYSLKAESPHMFAHLNSNNTTSWWVFFTSDFAVMADRSASSPMDTTERYSNAHWDLINHRLYEHLTNHDPRVQFWNGSEYLKVFRWEYLAGFNAAVVDPCGTVVNPDSNGIWIRRLQWTPGVSSPDAFGLSPGVTAVEDAAHRDERRLGLSLTELRPGAGRASLTVELPAQMKAGLVVYDLLGRRVKNLARGEIPVGRTVFCWDGHDERGNIARNGVYFARLTSGVGERVVRIPLLR</sequence>
<dbReference type="EMBL" id="VBOS01000033">
    <property type="protein sequence ID" value="TMQ59891.1"/>
    <property type="molecule type" value="Genomic_DNA"/>
</dbReference>
<evidence type="ECO:0000313" key="2">
    <source>
        <dbReference type="EMBL" id="TMQ59891.1"/>
    </source>
</evidence>
<evidence type="ECO:0000313" key="3">
    <source>
        <dbReference type="Proteomes" id="UP000317716"/>
    </source>
</evidence>
<dbReference type="Gene3D" id="2.60.40.4070">
    <property type="match status" value="1"/>
</dbReference>
<protein>
    <recommendedName>
        <fullName evidence="1">FlgD/Vpr Ig-like domain-containing protein</fullName>
    </recommendedName>
</protein>
<reference evidence="2 3" key="1">
    <citation type="journal article" date="2019" name="Nat. Microbiol.">
        <title>Mediterranean grassland soil C-N compound turnover is dependent on rainfall and depth, and is mediated by genomically divergent microorganisms.</title>
        <authorList>
            <person name="Diamond S."/>
            <person name="Andeer P.F."/>
            <person name="Li Z."/>
            <person name="Crits-Christoph A."/>
            <person name="Burstein D."/>
            <person name="Anantharaman K."/>
            <person name="Lane K.R."/>
            <person name="Thomas B.C."/>
            <person name="Pan C."/>
            <person name="Northen T.R."/>
            <person name="Banfield J.F."/>
        </authorList>
    </citation>
    <scope>NUCLEOTIDE SEQUENCE [LARGE SCALE GENOMIC DNA]</scope>
    <source>
        <strain evidence="2">WS_2</strain>
    </source>
</reference>
<gene>
    <name evidence="2" type="ORF">E6K72_01205</name>
</gene>
<feature type="domain" description="FlgD/Vpr Ig-like" evidence="1">
    <location>
        <begin position="638"/>
        <end position="701"/>
    </location>
</feature>
<evidence type="ECO:0000259" key="1">
    <source>
        <dbReference type="Pfam" id="PF13860"/>
    </source>
</evidence>
<dbReference type="SUPFAM" id="SSF75005">
    <property type="entry name" value="Arabinanase/levansucrase/invertase"/>
    <property type="match status" value="1"/>
</dbReference>